<dbReference type="AlphaFoldDB" id="A0A2H1WYG5"/>
<evidence type="ECO:0000259" key="1">
    <source>
        <dbReference type="PROSITE" id="PS50238"/>
    </source>
</evidence>
<dbReference type="Gene3D" id="1.10.555.10">
    <property type="entry name" value="Rho GTPase activation protein"/>
    <property type="match status" value="1"/>
</dbReference>
<dbReference type="EMBL" id="ODYU01011986">
    <property type="protein sequence ID" value="SOQ58042.1"/>
    <property type="molecule type" value="Genomic_DNA"/>
</dbReference>
<dbReference type="GO" id="GO:0005096">
    <property type="term" value="F:GTPase activator activity"/>
    <property type="evidence" value="ECO:0007669"/>
    <property type="project" value="TreeGrafter"/>
</dbReference>
<sequence>MLISDGINHGKLQSIIVGELKKAGLKHRLKKIILKSVKDHKTVFGAPLVKVPSCSVICCGSTLSVPIVVTEMSSVLRSHAHVEGLFRKAGSQNRQKDIKRLLDAGGCVSEGHHPIDVASVLKLYLRCLPEPLISAEVQDLLLRCRLTAGEDALKPILHTLLLLPVLHVHLLHYIMEVRVFVY</sequence>
<dbReference type="InterPro" id="IPR000198">
    <property type="entry name" value="RhoGAP_dom"/>
</dbReference>
<accession>A0A2H1WYG5</accession>
<proteinExistence type="predicted"/>
<dbReference type="PANTHER" id="PTHR15670">
    <property type="entry name" value="RHO GTPASE ACTIVATING PROTEIN 11A"/>
    <property type="match status" value="1"/>
</dbReference>
<gene>
    <name evidence="2" type="ORF">SFRICE_015757</name>
</gene>
<dbReference type="SUPFAM" id="SSF48350">
    <property type="entry name" value="GTPase activation domain, GAP"/>
    <property type="match status" value="1"/>
</dbReference>
<dbReference type="InterPro" id="IPR042869">
    <property type="entry name" value="ARHGAP11A/B"/>
</dbReference>
<dbReference type="InterPro" id="IPR008936">
    <property type="entry name" value="Rho_GTPase_activation_prot"/>
</dbReference>
<dbReference type="PROSITE" id="PS50238">
    <property type="entry name" value="RHOGAP"/>
    <property type="match status" value="1"/>
</dbReference>
<name>A0A2H1WYG5_SPOFR</name>
<feature type="domain" description="Rho-GAP" evidence="1">
    <location>
        <begin position="46"/>
        <end position="182"/>
    </location>
</feature>
<reference evidence="2" key="1">
    <citation type="submission" date="2016-07" db="EMBL/GenBank/DDBJ databases">
        <authorList>
            <person name="Bretaudeau A."/>
        </authorList>
    </citation>
    <scope>NUCLEOTIDE SEQUENCE</scope>
    <source>
        <strain evidence="2">Rice</strain>
        <tissue evidence="2">Whole body</tissue>
    </source>
</reference>
<evidence type="ECO:0000313" key="2">
    <source>
        <dbReference type="EMBL" id="SOQ58042.1"/>
    </source>
</evidence>
<dbReference type="SMART" id="SM00324">
    <property type="entry name" value="RhoGAP"/>
    <property type="match status" value="1"/>
</dbReference>
<dbReference type="Pfam" id="PF00620">
    <property type="entry name" value="RhoGAP"/>
    <property type="match status" value="1"/>
</dbReference>
<dbReference type="GO" id="GO:0007165">
    <property type="term" value="P:signal transduction"/>
    <property type="evidence" value="ECO:0007669"/>
    <property type="project" value="InterPro"/>
</dbReference>
<dbReference type="PANTHER" id="PTHR15670:SF4">
    <property type="entry name" value="RHO GTPASE-ACTIVATING PROTEIN 11A"/>
    <property type="match status" value="1"/>
</dbReference>
<organism evidence="2">
    <name type="scientific">Spodoptera frugiperda</name>
    <name type="common">Fall armyworm</name>
    <dbReference type="NCBI Taxonomy" id="7108"/>
    <lineage>
        <taxon>Eukaryota</taxon>
        <taxon>Metazoa</taxon>
        <taxon>Ecdysozoa</taxon>
        <taxon>Arthropoda</taxon>
        <taxon>Hexapoda</taxon>
        <taxon>Insecta</taxon>
        <taxon>Pterygota</taxon>
        <taxon>Neoptera</taxon>
        <taxon>Endopterygota</taxon>
        <taxon>Lepidoptera</taxon>
        <taxon>Glossata</taxon>
        <taxon>Ditrysia</taxon>
        <taxon>Noctuoidea</taxon>
        <taxon>Noctuidae</taxon>
        <taxon>Amphipyrinae</taxon>
        <taxon>Spodoptera</taxon>
    </lineage>
</organism>
<protein>
    <submittedName>
        <fullName evidence="2">SFRICE_015757</fullName>
    </submittedName>
</protein>